<feature type="chain" id="PRO_5046067715" description="Cuticle protein" evidence="1">
    <location>
        <begin position="22"/>
        <end position="239"/>
    </location>
</feature>
<proteinExistence type="predicted"/>
<accession>A0ABP1RRA7</accession>
<evidence type="ECO:0000313" key="2">
    <source>
        <dbReference type="EMBL" id="CAL8133822.1"/>
    </source>
</evidence>
<feature type="signal peptide" evidence="1">
    <location>
        <begin position="1"/>
        <end position="21"/>
    </location>
</feature>
<evidence type="ECO:0000313" key="3">
    <source>
        <dbReference type="Proteomes" id="UP001642540"/>
    </source>
</evidence>
<keyword evidence="1" id="KW-0732">Signal</keyword>
<dbReference type="Proteomes" id="UP001642540">
    <property type="component" value="Unassembled WGS sequence"/>
</dbReference>
<dbReference type="EMBL" id="CAXLJM020000102">
    <property type="protein sequence ID" value="CAL8133822.1"/>
    <property type="molecule type" value="Genomic_DNA"/>
</dbReference>
<protein>
    <recommendedName>
        <fullName evidence="4">Cuticle protein</fullName>
    </recommendedName>
</protein>
<name>A0ABP1RRA7_9HEXA</name>
<reference evidence="2 3" key="1">
    <citation type="submission" date="2024-08" db="EMBL/GenBank/DDBJ databases">
        <authorList>
            <person name="Cucini C."/>
            <person name="Frati F."/>
        </authorList>
    </citation>
    <scope>NUCLEOTIDE SEQUENCE [LARGE SCALE GENOMIC DNA]</scope>
</reference>
<sequence>MNPLTILPLLAVAMAAPGVLLQSGVVSPGAVTYTSGSLLAQTVQVPLTKTIHYENRPVVTGYQTSVIKPAIAAAPVISVPQSVVLQQQPIAQVAQSNDAIVVEARSAVPVAPAVQVATVRAAQAGDFGPLVTKEKVLAPVRAHTQITPQVTQIQPEVTVRRVVQEVPVATPVAVQTPVVQQLSLQAPTLYAGQQLIGGQQIISGQQLIGGQQILSGQQLIGGQQILNGQHIISGARVIV</sequence>
<gene>
    <name evidence="2" type="ORF">ODALV1_LOCUS25239</name>
</gene>
<keyword evidence="3" id="KW-1185">Reference proteome</keyword>
<organism evidence="2 3">
    <name type="scientific">Orchesella dallaii</name>
    <dbReference type="NCBI Taxonomy" id="48710"/>
    <lineage>
        <taxon>Eukaryota</taxon>
        <taxon>Metazoa</taxon>
        <taxon>Ecdysozoa</taxon>
        <taxon>Arthropoda</taxon>
        <taxon>Hexapoda</taxon>
        <taxon>Collembola</taxon>
        <taxon>Entomobryomorpha</taxon>
        <taxon>Entomobryoidea</taxon>
        <taxon>Orchesellidae</taxon>
        <taxon>Orchesellinae</taxon>
        <taxon>Orchesella</taxon>
    </lineage>
</organism>
<comment type="caution">
    <text evidence="2">The sequence shown here is derived from an EMBL/GenBank/DDBJ whole genome shotgun (WGS) entry which is preliminary data.</text>
</comment>
<evidence type="ECO:0008006" key="4">
    <source>
        <dbReference type="Google" id="ProtNLM"/>
    </source>
</evidence>
<evidence type="ECO:0000256" key="1">
    <source>
        <dbReference type="SAM" id="SignalP"/>
    </source>
</evidence>